<keyword evidence="6 8" id="KW-0472">Membrane</keyword>
<comment type="similarity">
    <text evidence="7">Belongs to the glycosyltransferase 87 family.</text>
</comment>
<comment type="caution">
    <text evidence="9">The sequence shown here is derived from an EMBL/GenBank/DDBJ whole genome shotgun (WGS) entry which is preliminary data.</text>
</comment>
<feature type="transmembrane region" description="Helical" evidence="8">
    <location>
        <begin position="274"/>
        <end position="292"/>
    </location>
</feature>
<evidence type="ECO:0000256" key="7">
    <source>
        <dbReference type="ARBA" id="ARBA00024033"/>
    </source>
</evidence>
<reference evidence="9 10" key="1">
    <citation type="submission" date="2023-12" db="EMBL/GenBank/DDBJ databases">
        <title>the genome sequence of Hyalangium sp. s54d21.</title>
        <authorList>
            <person name="Zhang X."/>
        </authorList>
    </citation>
    <scope>NUCLEOTIDE SEQUENCE [LARGE SCALE GENOMIC DNA]</scope>
    <source>
        <strain evidence="10">s54d21</strain>
    </source>
</reference>
<evidence type="ECO:0000256" key="5">
    <source>
        <dbReference type="ARBA" id="ARBA00022989"/>
    </source>
</evidence>
<evidence type="ECO:0000256" key="4">
    <source>
        <dbReference type="ARBA" id="ARBA00022692"/>
    </source>
</evidence>
<evidence type="ECO:0000313" key="10">
    <source>
        <dbReference type="Proteomes" id="UP001291309"/>
    </source>
</evidence>
<dbReference type="RefSeq" id="WP_321545368.1">
    <property type="nucleotide sequence ID" value="NZ_JAXIVS010000003.1"/>
</dbReference>
<keyword evidence="2" id="KW-1003">Cell membrane</keyword>
<evidence type="ECO:0000256" key="6">
    <source>
        <dbReference type="ARBA" id="ARBA00023136"/>
    </source>
</evidence>
<feature type="transmembrane region" description="Helical" evidence="8">
    <location>
        <begin position="161"/>
        <end position="184"/>
    </location>
</feature>
<dbReference type="Pfam" id="PF09594">
    <property type="entry name" value="GT87"/>
    <property type="match status" value="1"/>
</dbReference>
<evidence type="ECO:0000256" key="1">
    <source>
        <dbReference type="ARBA" id="ARBA00004651"/>
    </source>
</evidence>
<protein>
    <submittedName>
        <fullName evidence="9">Glycosyltransferase 87 family protein</fullName>
    </submittedName>
</protein>
<evidence type="ECO:0000256" key="3">
    <source>
        <dbReference type="ARBA" id="ARBA00022679"/>
    </source>
</evidence>
<dbReference type="InterPro" id="IPR018584">
    <property type="entry name" value="GT87"/>
</dbReference>
<keyword evidence="5 8" id="KW-1133">Transmembrane helix</keyword>
<gene>
    <name evidence="9" type="ORF">SYV04_09580</name>
</gene>
<feature type="transmembrane region" description="Helical" evidence="8">
    <location>
        <begin position="196"/>
        <end position="217"/>
    </location>
</feature>
<dbReference type="EMBL" id="JAXIVS010000003">
    <property type="protein sequence ID" value="MDY7226638.1"/>
    <property type="molecule type" value="Genomic_DNA"/>
</dbReference>
<keyword evidence="10" id="KW-1185">Reference proteome</keyword>
<keyword evidence="3" id="KW-0808">Transferase</keyword>
<evidence type="ECO:0000256" key="2">
    <source>
        <dbReference type="ARBA" id="ARBA00022475"/>
    </source>
</evidence>
<sequence>MSASPSPSAPRLSLPHWLALAASVVPLAVYAFSPRLGDLPLYHGWARSFLGGAVPYLDFRFEYPPYALPWFIPAAWLGGTLPRFVTLFGLQLTLLDGFIKWMLLSEGVRRWGRAPRAWVPFAVYSVVSLMQSIHYLKRYDVIPATLALAALVALARRREGWAGAALAVGTVTKLYPAVLVPLALALCWKRGRTRQLVRGMVAGVLPLVPLSFFWPWWRFASFHVERGLQVESLGASLLWAAHLLGLAQAEWVHATAAYELHGADAEAVKAVTRWLWVAGSLGAAAVGVRAVLHRLPERMEDVARLALVPLVAFVVLNPVLSPQFLIWLTGAAALALLSGSPWAPAAILVAAAITRGIFAGSTYNTGINAGYTLLLLARNGLLLGAGVALTREVWRAASTRTPESQGQVDLGA</sequence>
<accession>A0ABU5GZM2</accession>
<organism evidence="9 10">
    <name type="scientific">Hyalangium rubrum</name>
    <dbReference type="NCBI Taxonomy" id="3103134"/>
    <lineage>
        <taxon>Bacteria</taxon>
        <taxon>Pseudomonadati</taxon>
        <taxon>Myxococcota</taxon>
        <taxon>Myxococcia</taxon>
        <taxon>Myxococcales</taxon>
        <taxon>Cystobacterineae</taxon>
        <taxon>Archangiaceae</taxon>
        <taxon>Hyalangium</taxon>
    </lineage>
</organism>
<feature type="transmembrane region" description="Helical" evidence="8">
    <location>
        <begin position="12"/>
        <end position="32"/>
    </location>
</feature>
<dbReference type="Proteomes" id="UP001291309">
    <property type="component" value="Unassembled WGS sequence"/>
</dbReference>
<comment type="subcellular location">
    <subcellularLocation>
        <location evidence="1">Cell membrane</location>
        <topology evidence="1">Multi-pass membrane protein</topology>
    </subcellularLocation>
</comment>
<keyword evidence="4 8" id="KW-0812">Transmembrane</keyword>
<name>A0ABU5GZM2_9BACT</name>
<evidence type="ECO:0000256" key="8">
    <source>
        <dbReference type="SAM" id="Phobius"/>
    </source>
</evidence>
<feature type="transmembrane region" description="Helical" evidence="8">
    <location>
        <begin position="139"/>
        <end position="155"/>
    </location>
</feature>
<proteinExistence type="inferred from homology"/>
<evidence type="ECO:0000313" key="9">
    <source>
        <dbReference type="EMBL" id="MDY7226638.1"/>
    </source>
</evidence>
<feature type="transmembrane region" description="Helical" evidence="8">
    <location>
        <begin position="304"/>
        <end position="320"/>
    </location>
</feature>
<feature type="transmembrane region" description="Helical" evidence="8">
    <location>
        <begin position="326"/>
        <end position="353"/>
    </location>
</feature>